<gene>
    <name evidence="2" type="ORF">F511_40834</name>
</gene>
<dbReference type="Proteomes" id="UP000250235">
    <property type="component" value="Unassembled WGS sequence"/>
</dbReference>
<dbReference type="EMBL" id="KQ986345">
    <property type="protein sequence ID" value="KZV58716.1"/>
    <property type="molecule type" value="Genomic_DNA"/>
</dbReference>
<feature type="region of interest" description="Disordered" evidence="1">
    <location>
        <begin position="29"/>
        <end position="73"/>
    </location>
</feature>
<evidence type="ECO:0000313" key="3">
    <source>
        <dbReference type="Proteomes" id="UP000250235"/>
    </source>
</evidence>
<sequence length="156" mass="17836">MPADYTEMILTGVYPAVVLFCTYAWQQEEETSGEQPRMPPRRRGRGRGQIPKESKGQIEGDQRSFPFRGRGRQAKDEVDELAARVNDMELVMARFESICLEKLSGFVSALEQFWRVRVDAESVQQLARVIAECWRSELMTSAVVVVFSSRIEISSR</sequence>
<feature type="compositionally biased region" description="Basic and acidic residues" evidence="1">
    <location>
        <begin position="50"/>
        <end position="62"/>
    </location>
</feature>
<name>A0A2Z7DFS6_9LAMI</name>
<reference evidence="2 3" key="1">
    <citation type="journal article" date="2015" name="Proc. Natl. Acad. Sci. U.S.A.">
        <title>The resurrection genome of Boea hygrometrica: A blueprint for survival of dehydration.</title>
        <authorList>
            <person name="Xiao L."/>
            <person name="Yang G."/>
            <person name="Zhang L."/>
            <person name="Yang X."/>
            <person name="Zhao S."/>
            <person name="Ji Z."/>
            <person name="Zhou Q."/>
            <person name="Hu M."/>
            <person name="Wang Y."/>
            <person name="Chen M."/>
            <person name="Xu Y."/>
            <person name="Jin H."/>
            <person name="Xiao X."/>
            <person name="Hu G."/>
            <person name="Bao F."/>
            <person name="Hu Y."/>
            <person name="Wan P."/>
            <person name="Li L."/>
            <person name="Deng X."/>
            <person name="Kuang T."/>
            <person name="Xiang C."/>
            <person name="Zhu J.K."/>
            <person name="Oliver M.J."/>
            <person name="He Y."/>
        </authorList>
    </citation>
    <scope>NUCLEOTIDE SEQUENCE [LARGE SCALE GENOMIC DNA]</scope>
    <source>
        <strain evidence="3">cv. XS01</strain>
    </source>
</reference>
<organism evidence="2 3">
    <name type="scientific">Dorcoceras hygrometricum</name>
    <dbReference type="NCBI Taxonomy" id="472368"/>
    <lineage>
        <taxon>Eukaryota</taxon>
        <taxon>Viridiplantae</taxon>
        <taxon>Streptophyta</taxon>
        <taxon>Embryophyta</taxon>
        <taxon>Tracheophyta</taxon>
        <taxon>Spermatophyta</taxon>
        <taxon>Magnoliopsida</taxon>
        <taxon>eudicotyledons</taxon>
        <taxon>Gunneridae</taxon>
        <taxon>Pentapetalae</taxon>
        <taxon>asterids</taxon>
        <taxon>lamiids</taxon>
        <taxon>Lamiales</taxon>
        <taxon>Gesneriaceae</taxon>
        <taxon>Didymocarpoideae</taxon>
        <taxon>Trichosporeae</taxon>
        <taxon>Loxocarpinae</taxon>
        <taxon>Dorcoceras</taxon>
    </lineage>
</organism>
<proteinExistence type="predicted"/>
<keyword evidence="3" id="KW-1185">Reference proteome</keyword>
<dbReference type="AlphaFoldDB" id="A0A2Z7DFS6"/>
<evidence type="ECO:0000313" key="2">
    <source>
        <dbReference type="EMBL" id="KZV58716.1"/>
    </source>
</evidence>
<accession>A0A2Z7DFS6</accession>
<evidence type="ECO:0000256" key="1">
    <source>
        <dbReference type="SAM" id="MobiDB-lite"/>
    </source>
</evidence>
<protein>
    <submittedName>
        <fullName evidence="2">Golgin candidate 5-like</fullName>
    </submittedName>
</protein>